<accession>A0ABS4MHE6</accession>
<evidence type="ECO:0000313" key="2">
    <source>
        <dbReference type="Proteomes" id="UP001519292"/>
    </source>
</evidence>
<name>A0ABS4MHE6_9LACO</name>
<sequence length="281" mass="33078">MMDKIATLVEKIKAADAVIVGAGSGMSAATGLNFWYQNTPEVMEHFEYFYDKYHFQGLFDASYTQFDSEEERWAFTTILANLIYTIEPPKPTYQYLKTLLKQKNYHIITTNQDDLFLRYFTKDKISMIQGSWSYLQSSNPDTDKNLYDARKIFAKLTKKISNHKIAREDFPRSEVDGSVLTPWYRSPKFLEDKQYYIEHEKFNNFIGQYKNQKILFLELGVGRMTPMFIQEPFWEMTKYLPKAYYININPKDARTNPAIEDKSLLINDDINEALKQAVEIR</sequence>
<protein>
    <submittedName>
        <fullName evidence="1">NAD-dependent SIR2 family protein deacetylase</fullName>
    </submittedName>
</protein>
<dbReference type="Proteomes" id="UP001519292">
    <property type="component" value="Unassembled WGS sequence"/>
</dbReference>
<proteinExistence type="predicted"/>
<reference evidence="1 2" key="1">
    <citation type="submission" date="2021-03" db="EMBL/GenBank/DDBJ databases">
        <title>Genomic Encyclopedia of Type Strains, Phase IV (KMG-IV): sequencing the most valuable type-strain genomes for metagenomic binning, comparative biology and taxonomic classification.</title>
        <authorList>
            <person name="Goeker M."/>
        </authorList>
    </citation>
    <scope>NUCLEOTIDE SEQUENCE [LARGE SCALE GENOMIC DNA]</scope>
    <source>
        <strain evidence="1 2">DSM 101872</strain>
    </source>
</reference>
<organism evidence="1 2">
    <name type="scientific">Lactobacillus colini</name>
    <dbReference type="NCBI Taxonomy" id="1819254"/>
    <lineage>
        <taxon>Bacteria</taxon>
        <taxon>Bacillati</taxon>
        <taxon>Bacillota</taxon>
        <taxon>Bacilli</taxon>
        <taxon>Lactobacillales</taxon>
        <taxon>Lactobacillaceae</taxon>
        <taxon>Lactobacillus</taxon>
    </lineage>
</organism>
<dbReference type="EMBL" id="JAGGLU010000014">
    <property type="protein sequence ID" value="MBP2058774.1"/>
    <property type="molecule type" value="Genomic_DNA"/>
</dbReference>
<keyword evidence="2" id="KW-1185">Reference proteome</keyword>
<evidence type="ECO:0000313" key="1">
    <source>
        <dbReference type="EMBL" id="MBP2058774.1"/>
    </source>
</evidence>
<gene>
    <name evidence="1" type="ORF">J2Z60_001965</name>
</gene>
<dbReference type="Gene3D" id="3.40.50.1220">
    <property type="entry name" value="TPP-binding domain"/>
    <property type="match status" value="1"/>
</dbReference>
<dbReference type="SUPFAM" id="SSF52467">
    <property type="entry name" value="DHS-like NAD/FAD-binding domain"/>
    <property type="match status" value="1"/>
</dbReference>
<comment type="caution">
    <text evidence="1">The sequence shown here is derived from an EMBL/GenBank/DDBJ whole genome shotgun (WGS) entry which is preliminary data.</text>
</comment>
<dbReference type="InterPro" id="IPR029035">
    <property type="entry name" value="DHS-like_NAD/FAD-binding_dom"/>
</dbReference>
<dbReference type="RefSeq" id="WP_245328795.1">
    <property type="nucleotide sequence ID" value="NZ_JAGGLU010000014.1"/>
</dbReference>